<accession>A0A1K1MN56</accession>
<evidence type="ECO:0000313" key="1">
    <source>
        <dbReference type="EMBL" id="SFW23358.1"/>
    </source>
</evidence>
<protein>
    <submittedName>
        <fullName evidence="1">Uncharacterized protein</fullName>
    </submittedName>
</protein>
<dbReference type="Proteomes" id="UP000183461">
    <property type="component" value="Unassembled WGS sequence"/>
</dbReference>
<sequence length="134" mass="15147">MNIIKYPSAEAVTRAMAADEPLLVLISFDGKTAVMSQVDEAVEHHVLLLNTGFKDTDIDKFFCIVLDRSGADWTFVCPPDYKNIPFKDKRIEAFYKDGFAVISDFLHSIGYLVGINIPKRYSRHFDVLGDNDNL</sequence>
<gene>
    <name evidence="1" type="ORF">SAMN02910280_1272</name>
</gene>
<name>A0A1K1MN56_RUMFL</name>
<proteinExistence type="predicted"/>
<evidence type="ECO:0000313" key="2">
    <source>
        <dbReference type="Proteomes" id="UP000183461"/>
    </source>
</evidence>
<dbReference type="RefSeq" id="WP_072299628.1">
    <property type="nucleotide sequence ID" value="NZ_FPIP01000002.1"/>
</dbReference>
<dbReference type="EMBL" id="FPIP01000002">
    <property type="protein sequence ID" value="SFW23358.1"/>
    <property type="molecule type" value="Genomic_DNA"/>
</dbReference>
<reference evidence="1 2" key="1">
    <citation type="submission" date="2016-11" db="EMBL/GenBank/DDBJ databases">
        <authorList>
            <person name="Jaros S."/>
            <person name="Januszkiewicz K."/>
            <person name="Wedrychowicz H."/>
        </authorList>
    </citation>
    <scope>NUCLEOTIDE SEQUENCE [LARGE SCALE GENOMIC DNA]</scope>
    <source>
        <strain evidence="1 2">YL228</strain>
    </source>
</reference>
<dbReference type="AlphaFoldDB" id="A0A1K1MN56"/>
<organism evidence="1 2">
    <name type="scientific">Ruminococcus flavefaciens</name>
    <dbReference type="NCBI Taxonomy" id="1265"/>
    <lineage>
        <taxon>Bacteria</taxon>
        <taxon>Bacillati</taxon>
        <taxon>Bacillota</taxon>
        <taxon>Clostridia</taxon>
        <taxon>Eubacteriales</taxon>
        <taxon>Oscillospiraceae</taxon>
        <taxon>Ruminococcus</taxon>
    </lineage>
</organism>